<protein>
    <submittedName>
        <fullName evidence="3">Uncharacterized protein</fullName>
    </submittedName>
</protein>
<evidence type="ECO:0000256" key="1">
    <source>
        <dbReference type="SAM" id="Phobius"/>
    </source>
</evidence>
<keyword evidence="1" id="KW-0472">Membrane</keyword>
<keyword evidence="1" id="KW-1133">Transmembrane helix</keyword>
<sequence length="367" mass="41440">MGKIRFFTVAVLAVFLTCFFEVKAEEEVVAPGTYIINAIAMDGETKIVEPVKVTVIDQKTILNKKVKEGINGYDFEHTEEDIKSLTVEELVKTAGVQAWSLEDGSEVAVTEVEVQELDSIERHVTFKTAKGTKLMVCAFANGTEIFGQKDYVNITGEFEERNWEIQYRTIFSVVFLLLMMAPVLLTIAIGILMGRERTELERVLKDTGETKKKKRKKKWFLPFLILSVLVTGISATAKEAGGEYSTSSREVVVNVRDYLELLEENKLEDYIRSVANIRIAKNEGNAQVELPYRIDFEGGELLTQVDNEAEKNLVSEAKNKSNNFKKEPYVTRKLKIGDHGSLIPIGVGVFLILTGIPLVYIWRSRRR</sequence>
<comment type="caution">
    <text evidence="3">The sequence shown here is derived from an EMBL/GenBank/DDBJ whole genome shotgun (WGS) entry which is preliminary data.</text>
</comment>
<feature type="signal peptide" evidence="2">
    <location>
        <begin position="1"/>
        <end position="24"/>
    </location>
</feature>
<evidence type="ECO:0000256" key="2">
    <source>
        <dbReference type="SAM" id="SignalP"/>
    </source>
</evidence>
<dbReference type="EMBL" id="JAMZFW010000027">
    <property type="protein sequence ID" value="MCP1103455.1"/>
    <property type="molecule type" value="Genomic_DNA"/>
</dbReference>
<evidence type="ECO:0000313" key="4">
    <source>
        <dbReference type="Proteomes" id="UP001523566"/>
    </source>
</evidence>
<feature type="chain" id="PRO_5046153012" evidence="2">
    <location>
        <begin position="25"/>
        <end position="367"/>
    </location>
</feature>
<reference evidence="3 4" key="1">
    <citation type="journal article" date="2022" name="Genome Biol. Evol.">
        <title>Host diet, physiology and behaviors set the stage for Lachnospiraceae cladogenesis.</title>
        <authorList>
            <person name="Vera-Ponce De Leon A."/>
            <person name="Schneider M."/>
            <person name="Jahnes B.C."/>
            <person name="Sadowski V."/>
            <person name="Camuy-Velez L.A."/>
            <person name="Duan J."/>
            <person name="Sabree Z.L."/>
        </authorList>
    </citation>
    <scope>NUCLEOTIDE SEQUENCE [LARGE SCALE GENOMIC DNA]</scope>
    <source>
        <strain evidence="3 4">PAL113</strain>
    </source>
</reference>
<feature type="transmembrane region" description="Helical" evidence="1">
    <location>
        <begin position="219"/>
        <end position="237"/>
    </location>
</feature>
<proteinExistence type="predicted"/>
<dbReference type="RefSeq" id="WP_262067227.1">
    <property type="nucleotide sequence ID" value="NZ_JAMXOD010000027.1"/>
</dbReference>
<evidence type="ECO:0000313" key="3">
    <source>
        <dbReference type="EMBL" id="MCP1103455.1"/>
    </source>
</evidence>
<keyword evidence="1" id="KW-0812">Transmembrane</keyword>
<feature type="transmembrane region" description="Helical" evidence="1">
    <location>
        <begin position="170"/>
        <end position="192"/>
    </location>
</feature>
<keyword evidence="4" id="KW-1185">Reference proteome</keyword>
<keyword evidence="2" id="KW-0732">Signal</keyword>
<gene>
    <name evidence="3" type="ORF">NK125_13690</name>
</gene>
<feature type="transmembrane region" description="Helical" evidence="1">
    <location>
        <begin position="342"/>
        <end position="362"/>
    </location>
</feature>
<organism evidence="3 4">
    <name type="scientific">Aequitasia blattaphilus</name>
    <dbReference type="NCBI Taxonomy" id="2949332"/>
    <lineage>
        <taxon>Bacteria</taxon>
        <taxon>Bacillati</taxon>
        <taxon>Bacillota</taxon>
        <taxon>Clostridia</taxon>
        <taxon>Lachnospirales</taxon>
        <taxon>Lachnospiraceae</taxon>
        <taxon>Aequitasia</taxon>
    </lineage>
</organism>
<name>A0ABT1ECA5_9FIRM</name>
<accession>A0ABT1ECA5</accession>
<dbReference type="Proteomes" id="UP001523566">
    <property type="component" value="Unassembled WGS sequence"/>
</dbReference>